<evidence type="ECO:0000256" key="3">
    <source>
        <dbReference type="ARBA" id="ARBA00022723"/>
    </source>
</evidence>
<dbReference type="Gene3D" id="3.20.20.330">
    <property type="entry name" value="Homocysteine-binding-like domain"/>
    <property type="match status" value="1"/>
</dbReference>
<feature type="binding site" evidence="7">
    <location>
        <position position="299"/>
    </location>
    <ligand>
        <name>Zn(2+)</name>
        <dbReference type="ChEBI" id="CHEBI:29105"/>
    </ligand>
</feature>
<dbReference type="AlphaFoldDB" id="A0A3Q8X3G3"/>
<reference evidence="10" key="1">
    <citation type="submission" date="2018-12" db="EMBL/GenBank/DDBJ databases">
        <title>Genome sequence of Peanibacillus sp.</title>
        <authorList>
            <person name="Subramani G."/>
            <person name="Srinivasan S."/>
            <person name="Kim M.K."/>
        </authorList>
    </citation>
    <scope>NUCLEOTIDE SEQUENCE [LARGE SCALE GENOMIC DNA]</scope>
    <source>
        <strain evidence="10">18JY67-1</strain>
    </source>
</reference>
<dbReference type="Pfam" id="PF02574">
    <property type="entry name" value="S-methyl_trans"/>
    <property type="match status" value="1"/>
</dbReference>
<evidence type="ECO:0000256" key="5">
    <source>
        <dbReference type="ARBA" id="ARBA00076752"/>
    </source>
</evidence>
<evidence type="ECO:0000256" key="6">
    <source>
        <dbReference type="PIRSR" id="PIRSR037505-2"/>
    </source>
</evidence>
<feature type="binding site" evidence="6 7">
    <location>
        <position position="233"/>
    </location>
    <ligand>
        <name>Zn(2+)</name>
        <dbReference type="ChEBI" id="CHEBI:29105"/>
    </ligand>
</feature>
<keyword evidence="1 7" id="KW-0489">Methyltransferase</keyword>
<dbReference type="GO" id="GO:0032259">
    <property type="term" value="P:methylation"/>
    <property type="evidence" value="ECO:0007669"/>
    <property type="project" value="UniProtKB-KW"/>
</dbReference>
<gene>
    <name evidence="9" type="ORF">EJC50_06375</name>
</gene>
<dbReference type="Proteomes" id="UP000272528">
    <property type="component" value="Chromosome"/>
</dbReference>
<dbReference type="GO" id="GO:0033528">
    <property type="term" value="P:S-methylmethionine cycle"/>
    <property type="evidence" value="ECO:0007669"/>
    <property type="project" value="TreeGrafter"/>
</dbReference>
<dbReference type="GO" id="GO:0009086">
    <property type="term" value="P:methionine biosynthetic process"/>
    <property type="evidence" value="ECO:0007669"/>
    <property type="project" value="InterPro"/>
</dbReference>
<dbReference type="PANTHER" id="PTHR46015:SF1">
    <property type="entry name" value="HOMOCYSTEINE S-METHYLTRANSFERASE-LIKE ISOFORM 1"/>
    <property type="match status" value="1"/>
</dbReference>
<dbReference type="InterPro" id="IPR003726">
    <property type="entry name" value="HCY_dom"/>
</dbReference>
<keyword evidence="2 7" id="KW-0808">Transferase</keyword>
<name>A0A3Q8X3G3_9BACL</name>
<sequence length="315" mass="33894">MNPNPIDAILQQYPMIILDGAMATELESHGCDLNDSLWSAKVLMDNPELIGRVHRDYFAAGADVAITASYQATVQGFRSRGLSEAESNALIQRSVRVAIEARDGFWTEAAANRVGRPKPLVAASVGPYGAFLADGSEYRGDYALTEAELMDFHRERMRTLIEAGAELLACETIPCLLEAQAIVKLLEAEFPGVYAWISFSAKDGLHISSGETIAECAKWLDAHEQVAAVGVNCTPPQHIRSLVSELGKHTAKPVLVYPNSGESYDPSDKTWHASGTVESYGCSAKGWHEAGASLIGGCCRTTPADIQAIAAWARA</sequence>
<evidence type="ECO:0000313" key="9">
    <source>
        <dbReference type="EMBL" id="AZN39328.1"/>
    </source>
</evidence>
<keyword evidence="3 6" id="KW-0479">Metal-binding</keyword>
<dbReference type="InterPro" id="IPR036589">
    <property type="entry name" value="HCY_dom_sf"/>
</dbReference>
<dbReference type="PROSITE" id="PS50970">
    <property type="entry name" value="HCY"/>
    <property type="match status" value="1"/>
</dbReference>
<evidence type="ECO:0000256" key="1">
    <source>
        <dbReference type="ARBA" id="ARBA00022603"/>
    </source>
</evidence>
<organism evidence="9 10">
    <name type="scientific">Paenibacillus albus</name>
    <dbReference type="NCBI Taxonomy" id="2495582"/>
    <lineage>
        <taxon>Bacteria</taxon>
        <taxon>Bacillati</taxon>
        <taxon>Bacillota</taxon>
        <taxon>Bacilli</taxon>
        <taxon>Bacillales</taxon>
        <taxon>Paenibacillaceae</taxon>
        <taxon>Paenibacillus</taxon>
    </lineage>
</organism>
<keyword evidence="4 6" id="KW-0862">Zinc</keyword>
<dbReference type="GO" id="GO:0008898">
    <property type="term" value="F:S-adenosylmethionine-homocysteine S-methyltransferase activity"/>
    <property type="evidence" value="ECO:0007669"/>
    <property type="project" value="TreeGrafter"/>
</dbReference>
<dbReference type="FunFam" id="3.20.20.330:FF:000002">
    <property type="entry name" value="Homocysteine S-methyltransferase"/>
    <property type="match status" value="1"/>
</dbReference>
<dbReference type="PANTHER" id="PTHR46015">
    <property type="entry name" value="ZGC:172121"/>
    <property type="match status" value="1"/>
</dbReference>
<evidence type="ECO:0000256" key="7">
    <source>
        <dbReference type="PROSITE-ProRule" id="PRU00333"/>
    </source>
</evidence>
<evidence type="ECO:0000256" key="4">
    <source>
        <dbReference type="ARBA" id="ARBA00022833"/>
    </source>
</evidence>
<dbReference type="InterPro" id="IPR051486">
    <property type="entry name" value="Hcy_S-methyltransferase"/>
</dbReference>
<evidence type="ECO:0000259" key="8">
    <source>
        <dbReference type="PROSITE" id="PS50970"/>
    </source>
</evidence>
<dbReference type="KEGG" id="palb:EJC50_06375"/>
<feature type="domain" description="Hcy-binding" evidence="8">
    <location>
        <begin position="4"/>
        <end position="313"/>
    </location>
</feature>
<proteinExistence type="predicted"/>
<protein>
    <recommendedName>
        <fullName evidence="5">S-methylmethionine:homocysteine methyltransferase</fullName>
    </recommendedName>
</protein>
<dbReference type="RefSeq" id="WP_126013804.1">
    <property type="nucleotide sequence ID" value="NZ_CP034437.1"/>
</dbReference>
<comment type="cofactor">
    <cofactor evidence="6">
        <name>Zn(2+)</name>
        <dbReference type="ChEBI" id="CHEBI:29105"/>
    </cofactor>
    <text evidence="6">Binds 1 zinc ion per subunit.</text>
</comment>
<dbReference type="PIRSF" id="PIRSF037505">
    <property type="entry name" value="Betaine_HMT"/>
    <property type="match status" value="1"/>
</dbReference>
<dbReference type="GO" id="GO:0008270">
    <property type="term" value="F:zinc ion binding"/>
    <property type="evidence" value="ECO:0007669"/>
    <property type="project" value="InterPro"/>
</dbReference>
<evidence type="ECO:0000313" key="10">
    <source>
        <dbReference type="Proteomes" id="UP000272528"/>
    </source>
</evidence>
<dbReference type="EMBL" id="CP034437">
    <property type="protein sequence ID" value="AZN39328.1"/>
    <property type="molecule type" value="Genomic_DNA"/>
</dbReference>
<dbReference type="NCBIfam" id="NF007020">
    <property type="entry name" value="PRK09485.1"/>
    <property type="match status" value="1"/>
</dbReference>
<dbReference type="SUPFAM" id="SSF82282">
    <property type="entry name" value="Homocysteine S-methyltransferase"/>
    <property type="match status" value="1"/>
</dbReference>
<feature type="binding site" evidence="7">
    <location>
        <position position="298"/>
    </location>
    <ligand>
        <name>Zn(2+)</name>
        <dbReference type="ChEBI" id="CHEBI:29105"/>
    </ligand>
</feature>
<accession>A0A3Q8X3G3</accession>
<dbReference type="InterPro" id="IPR017226">
    <property type="entry name" value="BHMT-like"/>
</dbReference>
<evidence type="ECO:0000256" key="2">
    <source>
        <dbReference type="ARBA" id="ARBA00022679"/>
    </source>
</evidence>
<keyword evidence="10" id="KW-1185">Reference proteome</keyword>
<dbReference type="OrthoDB" id="9803687at2"/>